<reference evidence="2" key="1">
    <citation type="submission" date="2022-12" db="EMBL/GenBank/DDBJ databases">
        <title>Reclassification of two methanogenic archaea species isolated from the Kolyma lowland permafrost.</title>
        <authorList>
            <person name="Trubitsyn V.E."/>
            <person name="Rivkina E.M."/>
            <person name="Shcherbakova V.A."/>
        </authorList>
    </citation>
    <scope>NUCLEOTIDE SEQUENCE</scope>
    <source>
        <strain evidence="1">M2</strain>
        <strain evidence="2">MK4</strain>
    </source>
</reference>
<keyword evidence="3" id="KW-1185">Reference proteome</keyword>
<gene>
    <name evidence="2" type="ORF">O3H35_00550</name>
    <name evidence="1" type="ORF">O3H54_07135</name>
</gene>
<protein>
    <submittedName>
        <fullName evidence="2">Uncharacterized protein</fullName>
    </submittedName>
</protein>
<dbReference type="Proteomes" id="UP001074446">
    <property type="component" value="Unassembled WGS sequence"/>
</dbReference>
<dbReference type="RefSeq" id="WP_048082183.1">
    <property type="nucleotide sequence ID" value="NZ_JAPVER010000020.1"/>
</dbReference>
<sequence>MAIFLVILMIGVAPAFAVDSPVDQQTVASTAVKQTNNDIKGISQVLNSSNNDRVTFDVSDPEDEDSGYIDGYDDDGNYIGNYTVIDPSDLECISDDQPDETDNYAVSSFNIPGEDIEYIDEPDSNNMVESASMDEFDDIGNDLLEILDTVDEDAGYLDELDVSSPSDEDNFDELNADDQLDEDEYGMFTELSIEFGYDGSYDIDQLNESQDNDVNELDNGNCTVIDSSDVPLSEDTSQISTNVSTNCKPLIVTIVNGLCGVVQATLEKLGNVCMILGNELETIF</sequence>
<accession>A0A9E5A3X2</accession>
<proteinExistence type="predicted"/>
<dbReference type="EMBL" id="JAPVES010000024">
    <property type="protein sequence ID" value="MCZ3371118.1"/>
    <property type="molecule type" value="Genomic_DNA"/>
</dbReference>
<organism evidence="2">
    <name type="scientific">Methanobacterium veterum</name>
    <dbReference type="NCBI Taxonomy" id="408577"/>
    <lineage>
        <taxon>Archaea</taxon>
        <taxon>Methanobacteriati</taxon>
        <taxon>Methanobacteriota</taxon>
        <taxon>Methanomada group</taxon>
        <taxon>Methanobacteria</taxon>
        <taxon>Methanobacteriales</taxon>
        <taxon>Methanobacteriaceae</taxon>
        <taxon>Methanobacterium</taxon>
    </lineage>
</organism>
<evidence type="ECO:0000313" key="1">
    <source>
        <dbReference type="EMBL" id="MCZ3365654.1"/>
    </source>
</evidence>
<evidence type="ECO:0000313" key="2">
    <source>
        <dbReference type="EMBL" id="MCZ3371118.1"/>
    </source>
</evidence>
<evidence type="ECO:0000313" key="3">
    <source>
        <dbReference type="Proteomes" id="UP001068021"/>
    </source>
</evidence>
<dbReference type="Proteomes" id="UP001068021">
    <property type="component" value="Unassembled WGS sequence"/>
</dbReference>
<comment type="caution">
    <text evidence="2">The sequence shown here is derived from an EMBL/GenBank/DDBJ whole genome shotgun (WGS) entry which is preliminary data.</text>
</comment>
<dbReference type="EMBL" id="JAPVER010000020">
    <property type="protein sequence ID" value="MCZ3365654.1"/>
    <property type="molecule type" value="Genomic_DNA"/>
</dbReference>
<dbReference type="AlphaFoldDB" id="A0A9E5A3X2"/>
<name>A0A9E5A3X2_9EURY</name>